<evidence type="ECO:0000256" key="5">
    <source>
        <dbReference type="ARBA" id="ARBA00022692"/>
    </source>
</evidence>
<comment type="similarity">
    <text evidence="2">Belongs to the sodium:galactoside symporter (TC 2.A.2) family.</text>
</comment>
<feature type="transmembrane region" description="Helical" evidence="8">
    <location>
        <begin position="447"/>
        <end position="467"/>
    </location>
</feature>
<feature type="transmembrane region" description="Helical" evidence="8">
    <location>
        <begin position="109"/>
        <end position="132"/>
    </location>
</feature>
<keyword evidence="10" id="KW-1185">Reference proteome</keyword>
<gene>
    <name evidence="9" type="primary">yjmB_5</name>
    <name evidence="9" type="ORF">PDESU_02584</name>
</gene>
<organism evidence="9 10">
    <name type="scientific">Pontiella desulfatans</name>
    <dbReference type="NCBI Taxonomy" id="2750659"/>
    <lineage>
        <taxon>Bacteria</taxon>
        <taxon>Pseudomonadati</taxon>
        <taxon>Kiritimatiellota</taxon>
        <taxon>Kiritimatiellia</taxon>
        <taxon>Kiritimatiellales</taxon>
        <taxon>Pontiellaceae</taxon>
        <taxon>Pontiella</taxon>
    </lineage>
</organism>
<dbReference type="InterPro" id="IPR036259">
    <property type="entry name" value="MFS_trans_sf"/>
</dbReference>
<keyword evidence="6 8" id="KW-1133">Transmembrane helix</keyword>
<dbReference type="Proteomes" id="UP000366872">
    <property type="component" value="Unassembled WGS sequence"/>
</dbReference>
<keyword evidence="3" id="KW-0813">Transport</keyword>
<evidence type="ECO:0000256" key="1">
    <source>
        <dbReference type="ARBA" id="ARBA00004651"/>
    </source>
</evidence>
<evidence type="ECO:0000256" key="6">
    <source>
        <dbReference type="ARBA" id="ARBA00022989"/>
    </source>
</evidence>
<comment type="subcellular location">
    <subcellularLocation>
        <location evidence="1">Cell membrane</location>
        <topology evidence="1">Multi-pass membrane protein</topology>
    </subcellularLocation>
</comment>
<feature type="transmembrane region" description="Helical" evidence="8">
    <location>
        <begin position="334"/>
        <end position="353"/>
    </location>
</feature>
<keyword evidence="4" id="KW-1003">Cell membrane</keyword>
<dbReference type="GO" id="GO:0015293">
    <property type="term" value="F:symporter activity"/>
    <property type="evidence" value="ECO:0007669"/>
    <property type="project" value="InterPro"/>
</dbReference>
<dbReference type="Gene3D" id="1.20.1250.20">
    <property type="entry name" value="MFS general substrate transporter like domains"/>
    <property type="match status" value="2"/>
</dbReference>
<evidence type="ECO:0000256" key="8">
    <source>
        <dbReference type="SAM" id="Phobius"/>
    </source>
</evidence>
<feature type="transmembrane region" description="Helical" evidence="8">
    <location>
        <begin position="263"/>
        <end position="280"/>
    </location>
</feature>
<evidence type="ECO:0000256" key="3">
    <source>
        <dbReference type="ARBA" id="ARBA00022448"/>
    </source>
</evidence>
<reference evidence="9 10" key="1">
    <citation type="submission" date="2019-04" db="EMBL/GenBank/DDBJ databases">
        <authorList>
            <person name="Van Vliet M D."/>
        </authorList>
    </citation>
    <scope>NUCLEOTIDE SEQUENCE [LARGE SCALE GENOMIC DNA]</scope>
    <source>
        <strain evidence="9 10">F1</strain>
    </source>
</reference>
<dbReference type="InterPro" id="IPR018043">
    <property type="entry name" value="Na/Gal_symport_CS"/>
</dbReference>
<dbReference type="RefSeq" id="WP_136079553.1">
    <property type="nucleotide sequence ID" value="NZ_CAAHFG010000001.1"/>
</dbReference>
<dbReference type="EMBL" id="CAAHFG010000001">
    <property type="protein sequence ID" value="VGO14027.1"/>
    <property type="molecule type" value="Genomic_DNA"/>
</dbReference>
<evidence type="ECO:0000313" key="9">
    <source>
        <dbReference type="EMBL" id="VGO14027.1"/>
    </source>
</evidence>
<dbReference type="PANTHER" id="PTHR11328:SF24">
    <property type="entry name" value="MAJOR FACILITATOR SUPERFAMILY (MFS) PROFILE DOMAIN-CONTAINING PROTEIN"/>
    <property type="match status" value="1"/>
</dbReference>
<dbReference type="GO" id="GO:0005886">
    <property type="term" value="C:plasma membrane"/>
    <property type="evidence" value="ECO:0007669"/>
    <property type="project" value="UniProtKB-SubCell"/>
</dbReference>
<feature type="transmembrane region" description="Helical" evidence="8">
    <location>
        <begin position="408"/>
        <end position="427"/>
    </location>
</feature>
<dbReference type="GO" id="GO:0008643">
    <property type="term" value="P:carbohydrate transport"/>
    <property type="evidence" value="ECO:0007669"/>
    <property type="project" value="InterPro"/>
</dbReference>
<evidence type="ECO:0000313" key="10">
    <source>
        <dbReference type="Proteomes" id="UP000366872"/>
    </source>
</evidence>
<feature type="transmembrane region" description="Helical" evidence="8">
    <location>
        <begin position="216"/>
        <end position="236"/>
    </location>
</feature>
<name>A0A6C2U2C8_PONDE</name>
<dbReference type="Pfam" id="PF13347">
    <property type="entry name" value="MFS_2"/>
    <property type="match status" value="1"/>
</dbReference>
<accession>A0A6C2U2C8</accession>
<evidence type="ECO:0000256" key="2">
    <source>
        <dbReference type="ARBA" id="ARBA00009617"/>
    </source>
</evidence>
<keyword evidence="5 8" id="KW-0812">Transmembrane</keyword>
<sequence>MEKIKDKPAMKEKLAWGLGGFSEQIAVNGLNSMFMPVFNMGFGLDSKLIGWAITIPRFFDMISDPLIGNMSDNSRSRFGRRRPFILIGGIFMALIFGLTYMASPYMGQWAMFAYAAVACILFYLAYTVYSVPYTALGLELTDDYDERAHIQKYRLIFSSVATFTIPWIYKVCLMAGEKARALAAQEQVAWYEKPLTLFPGLAADASVKIEVLGSRYVAWACALFIILAILPTSFLVKERGKITGKEKIGLLSSAKLVSKNRPFAFLLGMILLVITGMYFVNPLLMYLNIFHVFDGDKDAGATLMGLFGSVQAISMLISSFIVPYLVQLLDKKKVLMIGLFTGASATLLNLFLVNPNYPKLQLISAAMLGFGMNCCWLLNGAFIADVCDADELEFGYRREGMFSASFGFIVKLAFTVIGVALGYLIAAAGYEAGADTMTPETIRRLRWFLVLFPTACLAGAAVIMKFYPLTRERIHEIQAELSKRQELISND</sequence>
<dbReference type="AlphaFoldDB" id="A0A6C2U2C8"/>
<keyword evidence="7 8" id="KW-0472">Membrane</keyword>
<feature type="transmembrane region" description="Helical" evidence="8">
    <location>
        <begin position="300"/>
        <end position="322"/>
    </location>
</feature>
<feature type="transmembrane region" description="Helical" evidence="8">
    <location>
        <begin position="153"/>
        <end position="169"/>
    </location>
</feature>
<proteinExistence type="inferred from homology"/>
<feature type="transmembrane region" description="Helical" evidence="8">
    <location>
        <begin position="365"/>
        <end position="387"/>
    </location>
</feature>
<dbReference type="GO" id="GO:0006814">
    <property type="term" value="P:sodium ion transport"/>
    <property type="evidence" value="ECO:0007669"/>
    <property type="project" value="InterPro"/>
</dbReference>
<dbReference type="PANTHER" id="PTHR11328">
    <property type="entry name" value="MAJOR FACILITATOR SUPERFAMILY DOMAIN-CONTAINING PROTEIN"/>
    <property type="match status" value="1"/>
</dbReference>
<evidence type="ECO:0000256" key="7">
    <source>
        <dbReference type="ARBA" id="ARBA00023136"/>
    </source>
</evidence>
<dbReference type="InterPro" id="IPR039672">
    <property type="entry name" value="MFS_2"/>
</dbReference>
<feature type="transmembrane region" description="Helical" evidence="8">
    <location>
        <begin position="84"/>
        <end position="103"/>
    </location>
</feature>
<dbReference type="SUPFAM" id="SSF103473">
    <property type="entry name" value="MFS general substrate transporter"/>
    <property type="match status" value="1"/>
</dbReference>
<evidence type="ECO:0000256" key="4">
    <source>
        <dbReference type="ARBA" id="ARBA00022475"/>
    </source>
</evidence>
<dbReference type="PROSITE" id="PS00872">
    <property type="entry name" value="NA_GALACTOSIDE_SYMP"/>
    <property type="match status" value="1"/>
</dbReference>
<protein>
    <submittedName>
        <fullName evidence="9">Putative symporter YjmB</fullName>
    </submittedName>
</protein>